<dbReference type="EMBL" id="JAUMVS010000015">
    <property type="protein sequence ID" value="MDO4841408.1"/>
    <property type="molecule type" value="Genomic_DNA"/>
</dbReference>
<evidence type="ECO:0000259" key="2">
    <source>
        <dbReference type="Pfam" id="PF12892"/>
    </source>
</evidence>
<feature type="domain" description="Streptococcal pilin isopeptide linkage" evidence="2">
    <location>
        <begin position="307"/>
        <end position="437"/>
    </location>
</feature>
<dbReference type="Gene3D" id="2.60.40.3050">
    <property type="match status" value="3"/>
</dbReference>
<evidence type="ECO:0000313" key="3">
    <source>
        <dbReference type="EMBL" id="MDO4841408.1"/>
    </source>
</evidence>
<evidence type="ECO:0000313" key="4">
    <source>
        <dbReference type="Proteomes" id="UP001168575"/>
    </source>
</evidence>
<dbReference type="InterPro" id="IPR022464">
    <property type="entry name" value="Strep_pil_isopept_link"/>
</dbReference>
<feature type="compositionally biased region" description="Polar residues" evidence="1">
    <location>
        <begin position="487"/>
        <end position="496"/>
    </location>
</feature>
<reference evidence="3" key="1">
    <citation type="submission" date="2023-07" db="EMBL/GenBank/DDBJ databases">
        <title>Between Cages and Wild: Unraveling the Impact of Captivity on Animal Microbiomes and Antimicrobial Resistance.</title>
        <authorList>
            <person name="Schmartz G.P."/>
            <person name="Rehner J."/>
            <person name="Schuff M.J."/>
            <person name="Becker S.L."/>
            <person name="Kravczyk M."/>
            <person name="Gurevich A."/>
            <person name="Francke R."/>
            <person name="Mueller R."/>
            <person name="Keller V."/>
            <person name="Keller A."/>
        </authorList>
    </citation>
    <scope>NUCLEOTIDE SEQUENCE</scope>
    <source>
        <strain evidence="3">S12M_St_49</strain>
    </source>
</reference>
<organism evidence="3 4">
    <name type="scientific">Phoenicibacter congonensis</name>
    <dbReference type="NCBI Taxonomy" id="1944646"/>
    <lineage>
        <taxon>Bacteria</taxon>
        <taxon>Bacillati</taxon>
        <taxon>Actinomycetota</taxon>
        <taxon>Coriobacteriia</taxon>
        <taxon>Eggerthellales</taxon>
        <taxon>Eggerthellaceae</taxon>
        <taxon>Phoenicibacter</taxon>
    </lineage>
</organism>
<sequence length="496" mass="53869">MFLNNYTPDPVEYDTATAGFNKVIKGADWIESDEFTFDLAKVSFNGETTDEALAKMPLADGANPAKVKSSTAKENDPVAFNFGKFTFTEAGTYVYKVTERSGAGGFVYDTHEATLTIDVVDNSEGKLIAAATVSGATFTNTYTNDLNYSAVGDMEINKILRGHDMLKDQFTFEFWTEDDASAEKFALKKNTITTLAAKDGQVATMSGVFKELRGGEDLIFTRAEVDNTYTILIKEKNDSAAGYEYDSRIWKVRIEIEYEDDKVKARTTSFSNKGDTTTWVYISGEQATSSVSAGFLNKYSATGSTAIAAKKEITGRPLSADEFEFSLHYADGTPVSGQIVKNDANGNVDFGTLNYDIKTLDNLVNNQRATYTVDDKGNKTWTIKYIAEEDTSSLPGGVSATKDSVPFIVTAVDNGDGTLKVTADTGTGGIVFKNVYSTGDPVPMELNGTKVLEHDDGLEPADITGKFKFTITSDDKNAPMPKDAQGNPLTQVTNDK</sequence>
<protein>
    <submittedName>
        <fullName evidence="3">FctA domain-containing protein</fullName>
    </submittedName>
</protein>
<gene>
    <name evidence="3" type="ORF">Q3982_01870</name>
</gene>
<dbReference type="InterPro" id="IPR038174">
    <property type="entry name" value="Strep_pil_link_sf"/>
</dbReference>
<comment type="caution">
    <text evidence="3">The sequence shown here is derived from an EMBL/GenBank/DDBJ whole genome shotgun (WGS) entry which is preliminary data.</text>
</comment>
<feature type="domain" description="Streptococcal pilin isopeptide linkage" evidence="2">
    <location>
        <begin position="21"/>
        <end position="143"/>
    </location>
</feature>
<dbReference type="Pfam" id="PF12892">
    <property type="entry name" value="FctA"/>
    <property type="match status" value="3"/>
</dbReference>
<keyword evidence="4" id="KW-1185">Reference proteome</keyword>
<dbReference type="Proteomes" id="UP001168575">
    <property type="component" value="Unassembled WGS sequence"/>
</dbReference>
<feature type="region of interest" description="Disordered" evidence="1">
    <location>
        <begin position="472"/>
        <end position="496"/>
    </location>
</feature>
<proteinExistence type="predicted"/>
<feature type="non-terminal residue" evidence="3">
    <location>
        <position position="496"/>
    </location>
</feature>
<name>A0AA43U5N6_9ACTN</name>
<accession>A0AA43U5N6</accession>
<evidence type="ECO:0000256" key="1">
    <source>
        <dbReference type="SAM" id="MobiDB-lite"/>
    </source>
</evidence>
<dbReference type="AlphaFoldDB" id="A0AA43U5N6"/>
<feature type="domain" description="Streptococcal pilin isopeptide linkage" evidence="2">
    <location>
        <begin position="155"/>
        <end position="268"/>
    </location>
</feature>
<dbReference type="NCBIfam" id="TIGR03786">
    <property type="entry name" value="strep_pil_rpt"/>
    <property type="match status" value="1"/>
</dbReference>